<dbReference type="AlphaFoldDB" id="A0A0C9ZH82"/>
<organism evidence="1 2">
    <name type="scientific">Suillus luteus UH-Slu-Lm8-n1</name>
    <dbReference type="NCBI Taxonomy" id="930992"/>
    <lineage>
        <taxon>Eukaryota</taxon>
        <taxon>Fungi</taxon>
        <taxon>Dikarya</taxon>
        <taxon>Basidiomycota</taxon>
        <taxon>Agaricomycotina</taxon>
        <taxon>Agaricomycetes</taxon>
        <taxon>Agaricomycetidae</taxon>
        <taxon>Boletales</taxon>
        <taxon>Suillineae</taxon>
        <taxon>Suillaceae</taxon>
        <taxon>Suillus</taxon>
    </lineage>
</organism>
<accession>A0A0C9ZH82</accession>
<sequence length="160" mass="17742">MSHHAAHPQNTATTKPWEWVEGTPSVLPEFVESARSGDHVTETVSVFCEPDPSSAMIMYCFACDSPEDGILPAALSHTTSLDSGSCRYDALSVRLAAHLLTRKDTEKDLSPGLAPAVIRGKRICREKTGTEWQTVLDINQYNEEIQNRQNRQSKTVTKEI</sequence>
<evidence type="ECO:0000313" key="1">
    <source>
        <dbReference type="EMBL" id="KIK36770.1"/>
    </source>
</evidence>
<dbReference type="HOGENOM" id="CLU_1653297_0_0_1"/>
<proteinExistence type="predicted"/>
<evidence type="ECO:0000313" key="2">
    <source>
        <dbReference type="Proteomes" id="UP000054485"/>
    </source>
</evidence>
<dbReference type="EMBL" id="KN835500">
    <property type="protein sequence ID" value="KIK36770.1"/>
    <property type="molecule type" value="Genomic_DNA"/>
</dbReference>
<dbReference type="OrthoDB" id="2613004at2759"/>
<keyword evidence="2" id="KW-1185">Reference proteome</keyword>
<reference evidence="2" key="2">
    <citation type="submission" date="2015-01" db="EMBL/GenBank/DDBJ databases">
        <title>Evolutionary Origins and Diversification of the Mycorrhizal Mutualists.</title>
        <authorList>
            <consortium name="DOE Joint Genome Institute"/>
            <consortium name="Mycorrhizal Genomics Consortium"/>
            <person name="Kohler A."/>
            <person name="Kuo A."/>
            <person name="Nagy L.G."/>
            <person name="Floudas D."/>
            <person name="Copeland A."/>
            <person name="Barry K.W."/>
            <person name="Cichocki N."/>
            <person name="Veneault-Fourrey C."/>
            <person name="LaButti K."/>
            <person name="Lindquist E.A."/>
            <person name="Lipzen A."/>
            <person name="Lundell T."/>
            <person name="Morin E."/>
            <person name="Murat C."/>
            <person name="Riley R."/>
            <person name="Ohm R."/>
            <person name="Sun H."/>
            <person name="Tunlid A."/>
            <person name="Henrissat B."/>
            <person name="Grigoriev I.V."/>
            <person name="Hibbett D.S."/>
            <person name="Martin F."/>
        </authorList>
    </citation>
    <scope>NUCLEOTIDE SEQUENCE [LARGE SCALE GENOMIC DNA]</scope>
    <source>
        <strain evidence="2">UH-Slu-Lm8-n1</strain>
    </source>
</reference>
<dbReference type="Proteomes" id="UP000054485">
    <property type="component" value="Unassembled WGS sequence"/>
</dbReference>
<reference evidence="1 2" key="1">
    <citation type="submission" date="2014-04" db="EMBL/GenBank/DDBJ databases">
        <authorList>
            <consortium name="DOE Joint Genome Institute"/>
            <person name="Kuo A."/>
            <person name="Ruytinx J."/>
            <person name="Rineau F."/>
            <person name="Colpaert J."/>
            <person name="Kohler A."/>
            <person name="Nagy L.G."/>
            <person name="Floudas D."/>
            <person name="Copeland A."/>
            <person name="Barry K.W."/>
            <person name="Cichocki N."/>
            <person name="Veneault-Fourrey C."/>
            <person name="LaButti K."/>
            <person name="Lindquist E.A."/>
            <person name="Lipzen A."/>
            <person name="Lundell T."/>
            <person name="Morin E."/>
            <person name="Murat C."/>
            <person name="Sun H."/>
            <person name="Tunlid A."/>
            <person name="Henrissat B."/>
            <person name="Grigoriev I.V."/>
            <person name="Hibbett D.S."/>
            <person name="Martin F."/>
            <person name="Nordberg H.P."/>
            <person name="Cantor M.N."/>
            <person name="Hua S.X."/>
        </authorList>
    </citation>
    <scope>NUCLEOTIDE SEQUENCE [LARGE SCALE GENOMIC DNA]</scope>
    <source>
        <strain evidence="1 2">UH-Slu-Lm8-n1</strain>
    </source>
</reference>
<name>A0A0C9ZH82_9AGAM</name>
<dbReference type="InParanoid" id="A0A0C9ZH82"/>
<gene>
    <name evidence="1" type="ORF">CY34DRAFT_16161</name>
</gene>
<protein>
    <submittedName>
        <fullName evidence="1">Uncharacterized protein</fullName>
    </submittedName>
</protein>